<dbReference type="Pfam" id="PF13177">
    <property type="entry name" value="DNA_pol3_delta2"/>
    <property type="match status" value="1"/>
</dbReference>
<dbReference type="NCBIfam" id="NF005677">
    <property type="entry name" value="PRK07471.1"/>
    <property type="match status" value="1"/>
</dbReference>
<dbReference type="AlphaFoldDB" id="A0A256FW99"/>
<dbReference type="SUPFAM" id="SSF52540">
    <property type="entry name" value="P-loop containing nucleoside triphosphate hydrolases"/>
    <property type="match status" value="1"/>
</dbReference>
<gene>
    <name evidence="1" type="ORF">CEV31_2427</name>
</gene>
<dbReference type="Gene3D" id="3.40.50.300">
    <property type="entry name" value="P-loop containing nucleotide triphosphate hydrolases"/>
    <property type="match status" value="1"/>
</dbReference>
<dbReference type="NCBIfam" id="NF006586">
    <property type="entry name" value="PRK09112.1"/>
    <property type="match status" value="1"/>
</dbReference>
<evidence type="ECO:0000313" key="2">
    <source>
        <dbReference type="Proteomes" id="UP000215590"/>
    </source>
</evidence>
<dbReference type="EMBL" id="NNRJ01000019">
    <property type="protein sequence ID" value="OYR19083.1"/>
    <property type="molecule type" value="Genomic_DNA"/>
</dbReference>
<dbReference type="PANTHER" id="PTHR11669">
    <property type="entry name" value="REPLICATION FACTOR C / DNA POLYMERASE III GAMMA-TAU SUBUNIT"/>
    <property type="match status" value="1"/>
</dbReference>
<dbReference type="GO" id="GO:0006261">
    <property type="term" value="P:DNA-templated DNA replication"/>
    <property type="evidence" value="ECO:0007669"/>
    <property type="project" value="TreeGrafter"/>
</dbReference>
<name>A0A256FW99_9HYPH</name>
<reference evidence="1 2" key="1">
    <citation type="submission" date="2017-07" db="EMBL/GenBank/DDBJ databases">
        <title>Phylogenetic study on the rhizospheric bacterium Ochrobactrum sp. A44.</title>
        <authorList>
            <person name="Krzyzanowska D.M."/>
            <person name="Ossowicki A."/>
            <person name="Rajewska M."/>
            <person name="Maciag T."/>
            <person name="Kaczynski Z."/>
            <person name="Czerwicka M."/>
            <person name="Jafra S."/>
        </authorList>
    </citation>
    <scope>NUCLEOTIDE SEQUENCE [LARGE SCALE GENOMIC DNA]</scope>
    <source>
        <strain evidence="1 2">DSM 7216</strain>
    </source>
</reference>
<dbReference type="OrthoDB" id="9811073at2"/>
<protein>
    <submittedName>
        <fullName evidence="1">DNA polymerase III, delta subunit</fullName>
    </submittedName>
</protein>
<dbReference type="RefSeq" id="WP_094507139.1">
    <property type="nucleotide sequence ID" value="NZ_JBHEEK010000002.1"/>
</dbReference>
<organism evidence="1 2">
    <name type="scientific">Brucella thiophenivorans</name>
    <dbReference type="NCBI Taxonomy" id="571255"/>
    <lineage>
        <taxon>Bacteria</taxon>
        <taxon>Pseudomonadati</taxon>
        <taxon>Pseudomonadota</taxon>
        <taxon>Alphaproteobacteria</taxon>
        <taxon>Hyphomicrobiales</taxon>
        <taxon>Brucellaceae</taxon>
        <taxon>Brucella/Ochrobactrum group</taxon>
        <taxon>Brucella</taxon>
    </lineage>
</organism>
<dbReference type="PANTHER" id="PTHR11669:SF8">
    <property type="entry name" value="DNA POLYMERASE III SUBUNIT DELTA"/>
    <property type="match status" value="1"/>
</dbReference>
<dbReference type="InterPro" id="IPR050238">
    <property type="entry name" value="DNA_Rep/Repair_Clamp_Loader"/>
</dbReference>
<dbReference type="Proteomes" id="UP000215590">
    <property type="component" value="Unassembled WGS sequence"/>
</dbReference>
<evidence type="ECO:0000313" key="1">
    <source>
        <dbReference type="EMBL" id="OYR19083.1"/>
    </source>
</evidence>
<comment type="caution">
    <text evidence="1">The sequence shown here is derived from an EMBL/GenBank/DDBJ whole genome shotgun (WGS) entry which is preliminary data.</text>
</comment>
<proteinExistence type="predicted"/>
<sequence length="358" mass="39474">MIEELDVPKAHDSIEGVAEPSASDYLAGHSEIASFLAQAYREGRMHHALLFEGEQGIGKATLAFHLAGHMLANSDHVSAPETISAPDFSKPLWRQIAGGMHPAVLHINRPFDQKTGKFKTGIPVEEIRRVTHFLTRTASDGAWRIVIVDPADDMNRNAANALLKTLEEPPARAMFILISHSSGRLLPTIRSRCQSIQFKPLGDGPLTDALTHIGLSIGLGVGEITPSLLQRSEGSVRKALLLVAHGGLEISDTVDKILQGQTFDLPKAQALSGVLNGREAEVQYELFRDYLMGLIADEARRYADSGQTREADQWSRYWSELTREITNAETYNLDRKQAVMILLEKTHRAFRSGKPTLT</sequence>
<dbReference type="GO" id="GO:0009360">
    <property type="term" value="C:DNA polymerase III complex"/>
    <property type="evidence" value="ECO:0007669"/>
    <property type="project" value="TreeGrafter"/>
</dbReference>
<keyword evidence="2" id="KW-1185">Reference proteome</keyword>
<dbReference type="InterPro" id="IPR027417">
    <property type="entry name" value="P-loop_NTPase"/>
</dbReference>
<accession>A0A256FW99</accession>